<dbReference type="OrthoDB" id="417877at2759"/>
<keyword evidence="7" id="KW-1185">Reference proteome</keyword>
<dbReference type="GO" id="GO:0044550">
    <property type="term" value="P:secondary metabolite biosynthetic process"/>
    <property type="evidence" value="ECO:0007669"/>
    <property type="project" value="TreeGrafter"/>
</dbReference>
<keyword evidence="3" id="KW-0560">Oxidoreductase</keyword>
<dbReference type="GO" id="GO:0071949">
    <property type="term" value="F:FAD binding"/>
    <property type="evidence" value="ECO:0007669"/>
    <property type="project" value="InterPro"/>
</dbReference>
<reference evidence="6 7" key="1">
    <citation type="journal article" date="2015" name="Fungal Genet. Biol.">
        <title>Evolution of novel wood decay mechanisms in Agaricales revealed by the genome sequences of Fistulina hepatica and Cylindrobasidium torrendii.</title>
        <authorList>
            <person name="Floudas D."/>
            <person name="Held B.W."/>
            <person name="Riley R."/>
            <person name="Nagy L.G."/>
            <person name="Koehler G."/>
            <person name="Ransdell A.S."/>
            <person name="Younus H."/>
            <person name="Chow J."/>
            <person name="Chiniquy J."/>
            <person name="Lipzen A."/>
            <person name="Tritt A."/>
            <person name="Sun H."/>
            <person name="Haridas S."/>
            <person name="LaButti K."/>
            <person name="Ohm R.A."/>
            <person name="Kues U."/>
            <person name="Blanchette R.A."/>
            <person name="Grigoriev I.V."/>
            <person name="Minto R.E."/>
            <person name="Hibbett D.S."/>
        </authorList>
    </citation>
    <scope>NUCLEOTIDE SEQUENCE [LARGE SCALE GENOMIC DNA]</scope>
    <source>
        <strain evidence="6 7">ATCC 64428</strain>
    </source>
</reference>
<dbReference type="SUPFAM" id="SSF54373">
    <property type="entry name" value="FAD-linked reductases, C-terminal domain"/>
    <property type="match status" value="1"/>
</dbReference>
<dbReference type="Proteomes" id="UP000054144">
    <property type="component" value="Unassembled WGS sequence"/>
</dbReference>
<feature type="transmembrane region" description="Helical" evidence="4">
    <location>
        <begin position="6"/>
        <end position="24"/>
    </location>
</feature>
<evidence type="ECO:0000313" key="6">
    <source>
        <dbReference type="EMBL" id="KIY47204.1"/>
    </source>
</evidence>
<evidence type="ECO:0000256" key="1">
    <source>
        <dbReference type="ARBA" id="ARBA00022630"/>
    </source>
</evidence>
<evidence type="ECO:0000256" key="2">
    <source>
        <dbReference type="ARBA" id="ARBA00022827"/>
    </source>
</evidence>
<dbReference type="InterPro" id="IPR051104">
    <property type="entry name" value="FAD_monoxygenase"/>
</dbReference>
<dbReference type="GO" id="GO:0016491">
    <property type="term" value="F:oxidoreductase activity"/>
    <property type="evidence" value="ECO:0007669"/>
    <property type="project" value="UniProtKB-KW"/>
</dbReference>
<gene>
    <name evidence="6" type="ORF">FISHEDRAFT_45785</name>
</gene>
<sequence>MSKDFNVAIVGGGMCGILCAIALLRAEERIQFDLFESASAFTEVGAGVALGPNTAPILEELEVFSLIVAYANTSRLQMPYSFIDGDGENRRLYGVCLLIYSHGSLRISGPAYLEALSPLLPKESVHFNKRCVQIESIDGRRYVLHFADGTSHEADVVIGADGIKSVTREFITEHSNKENTVFTNTVAYRGLAPLEDLKKDGLHTDVTTSVGIWTSKDRHLVTAPIKGGKVLNIVAFHSDHSIPVGAVEVEGPSVEPAEREALFDAYTGCGPDVLTMLRHIENPSKWSLSMVHPPLETFWRERVVVIGDAAHGMLPHLGAGAGQALEDGYALAKLLSHPHINKSNIEEALRLYDNLRVARANRVAARSTQSGDIYDGYGEPGRSLRDQVEDQWEFVWNYDVTTELRQAVLTWN</sequence>
<organism evidence="6 7">
    <name type="scientific">Fistulina hepatica ATCC 64428</name>
    <dbReference type="NCBI Taxonomy" id="1128425"/>
    <lineage>
        <taxon>Eukaryota</taxon>
        <taxon>Fungi</taxon>
        <taxon>Dikarya</taxon>
        <taxon>Basidiomycota</taxon>
        <taxon>Agaricomycotina</taxon>
        <taxon>Agaricomycetes</taxon>
        <taxon>Agaricomycetidae</taxon>
        <taxon>Agaricales</taxon>
        <taxon>Fistulinaceae</taxon>
        <taxon>Fistulina</taxon>
    </lineage>
</organism>
<protein>
    <submittedName>
        <fullName evidence="6">Salicylate hydroxylase</fullName>
    </submittedName>
</protein>
<dbReference type="PRINTS" id="PR00420">
    <property type="entry name" value="RNGMNOXGNASE"/>
</dbReference>
<dbReference type="Gene3D" id="3.50.50.60">
    <property type="entry name" value="FAD/NAD(P)-binding domain"/>
    <property type="match status" value="1"/>
</dbReference>
<accession>A0A0D7A9X6</accession>
<name>A0A0D7A9X6_9AGAR</name>
<keyword evidence="1" id="KW-0285">Flavoprotein</keyword>
<evidence type="ECO:0000259" key="5">
    <source>
        <dbReference type="Pfam" id="PF01494"/>
    </source>
</evidence>
<proteinExistence type="predicted"/>
<dbReference type="InterPro" id="IPR002938">
    <property type="entry name" value="FAD-bd"/>
</dbReference>
<evidence type="ECO:0000256" key="3">
    <source>
        <dbReference type="ARBA" id="ARBA00023002"/>
    </source>
</evidence>
<dbReference type="EMBL" id="KN882003">
    <property type="protein sequence ID" value="KIY47204.1"/>
    <property type="molecule type" value="Genomic_DNA"/>
</dbReference>
<dbReference type="PANTHER" id="PTHR46720">
    <property type="entry name" value="HYDROXYLASE, PUTATIVE (AFU_ORTHOLOGUE AFUA_3G01460)-RELATED"/>
    <property type="match status" value="1"/>
</dbReference>
<keyword evidence="4" id="KW-1133">Transmembrane helix</keyword>
<dbReference type="Pfam" id="PF01494">
    <property type="entry name" value="FAD_binding_3"/>
    <property type="match status" value="1"/>
</dbReference>
<dbReference type="PANTHER" id="PTHR46720:SF3">
    <property type="entry name" value="FAD-BINDING DOMAIN-CONTAINING PROTEIN-RELATED"/>
    <property type="match status" value="1"/>
</dbReference>
<evidence type="ECO:0000313" key="7">
    <source>
        <dbReference type="Proteomes" id="UP000054144"/>
    </source>
</evidence>
<keyword evidence="4" id="KW-0812">Transmembrane</keyword>
<dbReference type="AlphaFoldDB" id="A0A0D7A9X6"/>
<keyword evidence="2" id="KW-0274">FAD</keyword>
<keyword evidence="4" id="KW-0472">Membrane</keyword>
<evidence type="ECO:0000256" key="4">
    <source>
        <dbReference type="SAM" id="Phobius"/>
    </source>
</evidence>
<dbReference type="SUPFAM" id="SSF51905">
    <property type="entry name" value="FAD/NAD(P)-binding domain"/>
    <property type="match status" value="1"/>
</dbReference>
<feature type="domain" description="FAD-binding" evidence="5">
    <location>
        <begin position="153"/>
        <end position="366"/>
    </location>
</feature>
<dbReference type="InterPro" id="IPR036188">
    <property type="entry name" value="FAD/NAD-bd_sf"/>
</dbReference>